<feature type="region of interest" description="Disordered" evidence="1">
    <location>
        <begin position="56"/>
        <end position="75"/>
    </location>
</feature>
<name>A0A7J8FZW0_MOLMO</name>
<gene>
    <name evidence="2" type="ORF">HJG59_013639</name>
</gene>
<protein>
    <submittedName>
        <fullName evidence="2">Uncharacterized protein</fullName>
    </submittedName>
</protein>
<sequence>MAVDLPFGLLILHLPFPPHCSNTLLWLRFALQSRGQTQVPHRVDLLCTIYCGHSHSEFPHLQPGKEEGKGSSEKN</sequence>
<reference evidence="2 3" key="1">
    <citation type="journal article" date="2020" name="Nature">
        <title>Six reference-quality genomes reveal evolution of bat adaptations.</title>
        <authorList>
            <person name="Jebb D."/>
            <person name="Huang Z."/>
            <person name="Pippel M."/>
            <person name="Hughes G.M."/>
            <person name="Lavrichenko K."/>
            <person name="Devanna P."/>
            <person name="Winkler S."/>
            <person name="Jermiin L.S."/>
            <person name="Skirmuntt E.C."/>
            <person name="Katzourakis A."/>
            <person name="Burkitt-Gray L."/>
            <person name="Ray D.A."/>
            <person name="Sullivan K.A.M."/>
            <person name="Roscito J.G."/>
            <person name="Kirilenko B.M."/>
            <person name="Davalos L.M."/>
            <person name="Corthals A.P."/>
            <person name="Power M.L."/>
            <person name="Jones G."/>
            <person name="Ransome R.D."/>
            <person name="Dechmann D.K.N."/>
            <person name="Locatelli A.G."/>
            <person name="Puechmaille S.J."/>
            <person name="Fedrigo O."/>
            <person name="Jarvis E.D."/>
            <person name="Hiller M."/>
            <person name="Vernes S.C."/>
            <person name="Myers E.W."/>
            <person name="Teeling E.C."/>
        </authorList>
    </citation>
    <scope>NUCLEOTIDE SEQUENCE [LARGE SCALE GENOMIC DNA]</scope>
    <source>
        <strain evidence="2">MMolMol1</strain>
        <tissue evidence="2">Muscle</tissue>
    </source>
</reference>
<proteinExistence type="predicted"/>
<evidence type="ECO:0000256" key="1">
    <source>
        <dbReference type="SAM" id="MobiDB-lite"/>
    </source>
</evidence>
<organism evidence="2 3">
    <name type="scientific">Molossus molossus</name>
    <name type="common">Pallas' mastiff bat</name>
    <name type="synonym">Vespertilio molossus</name>
    <dbReference type="NCBI Taxonomy" id="27622"/>
    <lineage>
        <taxon>Eukaryota</taxon>
        <taxon>Metazoa</taxon>
        <taxon>Chordata</taxon>
        <taxon>Craniata</taxon>
        <taxon>Vertebrata</taxon>
        <taxon>Euteleostomi</taxon>
        <taxon>Mammalia</taxon>
        <taxon>Eutheria</taxon>
        <taxon>Laurasiatheria</taxon>
        <taxon>Chiroptera</taxon>
        <taxon>Yangochiroptera</taxon>
        <taxon>Molossidae</taxon>
        <taxon>Molossus</taxon>
    </lineage>
</organism>
<evidence type="ECO:0000313" key="2">
    <source>
        <dbReference type="EMBL" id="KAF6453333.1"/>
    </source>
</evidence>
<comment type="caution">
    <text evidence="2">The sequence shown here is derived from an EMBL/GenBank/DDBJ whole genome shotgun (WGS) entry which is preliminary data.</text>
</comment>
<accession>A0A7J8FZW0</accession>
<dbReference type="Proteomes" id="UP000550707">
    <property type="component" value="Unassembled WGS sequence"/>
</dbReference>
<dbReference type="InParanoid" id="A0A7J8FZW0"/>
<keyword evidence="3" id="KW-1185">Reference proteome</keyword>
<evidence type="ECO:0000313" key="3">
    <source>
        <dbReference type="Proteomes" id="UP000550707"/>
    </source>
</evidence>
<dbReference type="EMBL" id="JACASF010000010">
    <property type="protein sequence ID" value="KAF6453333.1"/>
    <property type="molecule type" value="Genomic_DNA"/>
</dbReference>
<dbReference type="AlphaFoldDB" id="A0A7J8FZW0"/>